<evidence type="ECO:0000313" key="2">
    <source>
        <dbReference type="Proteomes" id="UP000654918"/>
    </source>
</evidence>
<keyword evidence="2" id="KW-1185">Reference proteome</keyword>
<proteinExistence type="predicted"/>
<accession>A0A8H6MV93</accession>
<organism evidence="1 2">
    <name type="scientific">Colletotrichum plurivorum</name>
    <dbReference type="NCBI Taxonomy" id="2175906"/>
    <lineage>
        <taxon>Eukaryota</taxon>
        <taxon>Fungi</taxon>
        <taxon>Dikarya</taxon>
        <taxon>Ascomycota</taxon>
        <taxon>Pezizomycotina</taxon>
        <taxon>Sordariomycetes</taxon>
        <taxon>Hypocreomycetidae</taxon>
        <taxon>Glomerellales</taxon>
        <taxon>Glomerellaceae</taxon>
        <taxon>Colletotrichum</taxon>
        <taxon>Colletotrichum orchidearum species complex</taxon>
    </lineage>
</organism>
<evidence type="ECO:0000313" key="1">
    <source>
        <dbReference type="EMBL" id="KAF6810349.1"/>
    </source>
</evidence>
<name>A0A8H6MV93_9PEZI</name>
<sequence>MITTKYPMLPERLCNATSEYGWTPLPRRRQDGVMVRCLPFWMPLMPRAKVCLRNANNTIEISVLTLCHKI</sequence>
<protein>
    <submittedName>
        <fullName evidence="1">Uncharacterized protein</fullName>
    </submittedName>
</protein>
<gene>
    <name evidence="1" type="ORF">CPLU01_15330</name>
</gene>
<dbReference type="EMBL" id="WIGO01000501">
    <property type="protein sequence ID" value="KAF6810349.1"/>
    <property type="molecule type" value="Genomic_DNA"/>
</dbReference>
<dbReference type="Proteomes" id="UP000654918">
    <property type="component" value="Unassembled WGS sequence"/>
</dbReference>
<comment type="caution">
    <text evidence="1">The sequence shown here is derived from an EMBL/GenBank/DDBJ whole genome shotgun (WGS) entry which is preliminary data.</text>
</comment>
<reference evidence="1" key="1">
    <citation type="journal article" date="2020" name="Phytopathology">
        <title>Genome Sequence Resources of Colletotrichum truncatum, C. plurivorum, C. musicola, and C. sojae: Four Species Pathogenic to Soybean (Glycine max).</title>
        <authorList>
            <person name="Rogerio F."/>
            <person name="Boufleur T.R."/>
            <person name="Ciampi-Guillardi M."/>
            <person name="Sukno S.A."/>
            <person name="Thon M.R."/>
            <person name="Massola Junior N.S."/>
            <person name="Baroncelli R."/>
        </authorList>
    </citation>
    <scope>NUCLEOTIDE SEQUENCE</scope>
    <source>
        <strain evidence="1">LFN00145</strain>
    </source>
</reference>
<dbReference type="AlphaFoldDB" id="A0A8H6MV93"/>